<dbReference type="PANTHER" id="PTHR11889:SF31">
    <property type="entry name" value="PROTEIN HEDGEHOG"/>
    <property type="match status" value="1"/>
</dbReference>
<proteinExistence type="predicted"/>
<dbReference type="InterPro" id="IPR036844">
    <property type="entry name" value="Hint_dom_sf"/>
</dbReference>
<dbReference type="SMART" id="SM00306">
    <property type="entry name" value="HintN"/>
    <property type="match status" value="1"/>
</dbReference>
<feature type="domain" description="Hint" evidence="4">
    <location>
        <begin position="180"/>
        <end position="286"/>
    </location>
</feature>
<dbReference type="InterPro" id="IPR050387">
    <property type="entry name" value="Hedgehog_Signaling"/>
</dbReference>
<evidence type="ECO:0000259" key="4">
    <source>
        <dbReference type="SMART" id="SM00306"/>
    </source>
</evidence>
<evidence type="ECO:0000313" key="5">
    <source>
        <dbReference type="EMBL" id="CAK8990535.1"/>
    </source>
</evidence>
<feature type="compositionally biased region" description="Gly residues" evidence="3">
    <location>
        <begin position="98"/>
        <end position="112"/>
    </location>
</feature>
<accession>A0ABP0HJY4</accession>
<dbReference type="InterPro" id="IPR001657">
    <property type="entry name" value="Hedgehog"/>
</dbReference>
<organism evidence="5 6">
    <name type="scientific">Durusdinium trenchii</name>
    <dbReference type="NCBI Taxonomy" id="1381693"/>
    <lineage>
        <taxon>Eukaryota</taxon>
        <taxon>Sar</taxon>
        <taxon>Alveolata</taxon>
        <taxon>Dinophyceae</taxon>
        <taxon>Suessiales</taxon>
        <taxon>Symbiodiniaceae</taxon>
        <taxon>Durusdinium</taxon>
    </lineage>
</organism>
<evidence type="ECO:0000256" key="3">
    <source>
        <dbReference type="SAM" id="MobiDB-lite"/>
    </source>
</evidence>
<gene>
    <name evidence="5" type="ORF">SCF082_LOCUS2272</name>
</gene>
<dbReference type="CDD" id="cd00081">
    <property type="entry name" value="Hint"/>
    <property type="match status" value="1"/>
</dbReference>
<name>A0ABP0HJY4_9DINO</name>
<evidence type="ECO:0000256" key="1">
    <source>
        <dbReference type="ARBA" id="ARBA00022473"/>
    </source>
</evidence>
<sequence length="406" mass="42845">MPLGHLDRDLNVSLDISQVWSKAGLLDLSALSVPRAATRKIQNAFLNDGNLRTSFEAPPQGAPPQGAPPQGPPGAGGYHGAPPAHGGYPQGQPPPGAPGGAPGAGVANGGGTTLTFTTQMGKKVELSGESYDACLQSCRDSPELKDGNQSGAFGVADAALGGEKANQARCAEFCEAEFELFCFPGNSKVMARGRGAVCLSQLRVGDHVWAAIPDEDGTWQLRFDPVVAFLHRAPEMEAEVLQITHEQGKLELTAGHLLFAQKAGTEAFAPTVARDVRPGHRLAAPWVDGSVAKPEVLRIDTVRRKGLFAPLLACGTLLVDGTAASCYALPTPIADSMGFRRLVALVGWRNLQNLAQLCFSPVRMAYVAGAQKSDENMLAKCKLDTETSGVYHPYAWVLYVLGANLL</sequence>
<keyword evidence="2" id="KW-0732">Signal</keyword>
<dbReference type="Gene3D" id="2.170.16.10">
    <property type="entry name" value="Hedgehog/Intein (Hint) domain"/>
    <property type="match status" value="1"/>
</dbReference>
<keyword evidence="6" id="KW-1185">Reference proteome</keyword>
<dbReference type="PRINTS" id="PR00632">
    <property type="entry name" value="SONICHHOG"/>
</dbReference>
<keyword evidence="1" id="KW-0217">Developmental protein</keyword>
<dbReference type="PANTHER" id="PTHR11889">
    <property type="entry name" value="HEDGEHOG"/>
    <property type="match status" value="1"/>
</dbReference>
<dbReference type="SUPFAM" id="SSF51294">
    <property type="entry name" value="Hedgehog/intein (Hint) domain"/>
    <property type="match status" value="1"/>
</dbReference>
<evidence type="ECO:0000313" key="6">
    <source>
        <dbReference type="Proteomes" id="UP001642464"/>
    </source>
</evidence>
<comment type="caution">
    <text evidence="5">The sequence shown here is derived from an EMBL/GenBank/DDBJ whole genome shotgun (WGS) entry which is preliminary data.</text>
</comment>
<evidence type="ECO:0000256" key="2">
    <source>
        <dbReference type="ARBA" id="ARBA00022729"/>
    </source>
</evidence>
<dbReference type="Proteomes" id="UP001642464">
    <property type="component" value="Unassembled WGS sequence"/>
</dbReference>
<dbReference type="EMBL" id="CAXAMM010001114">
    <property type="protein sequence ID" value="CAK8990535.1"/>
    <property type="molecule type" value="Genomic_DNA"/>
</dbReference>
<reference evidence="5 6" key="1">
    <citation type="submission" date="2024-02" db="EMBL/GenBank/DDBJ databases">
        <authorList>
            <person name="Chen Y."/>
            <person name="Shah S."/>
            <person name="Dougan E. K."/>
            <person name="Thang M."/>
            <person name="Chan C."/>
        </authorList>
    </citation>
    <scope>NUCLEOTIDE SEQUENCE [LARGE SCALE GENOMIC DNA]</scope>
</reference>
<dbReference type="InterPro" id="IPR001767">
    <property type="entry name" value="Hedgehog_Hint"/>
</dbReference>
<dbReference type="InterPro" id="IPR003587">
    <property type="entry name" value="Hint_dom_N"/>
</dbReference>
<feature type="region of interest" description="Disordered" evidence="3">
    <location>
        <begin position="50"/>
        <end position="112"/>
    </location>
</feature>
<protein>
    <submittedName>
        <fullName evidence="5">Desert hedgehog protein A (Cephalic hedgehog protein) (Desert hedgehog protein 1) (DHH-1) (X-CHH) [Cleaved into: Desert hedgehog protein A N-product</fullName>
    </submittedName>
</protein>
<feature type="compositionally biased region" description="Pro residues" evidence="3">
    <location>
        <begin position="60"/>
        <end position="72"/>
    </location>
</feature>
<dbReference type="Pfam" id="PF01079">
    <property type="entry name" value="Hint"/>
    <property type="match status" value="1"/>
</dbReference>